<evidence type="ECO:0000313" key="1">
    <source>
        <dbReference type="EMBL" id="KXB04414.1"/>
    </source>
</evidence>
<proteinExistence type="predicted"/>
<gene>
    <name evidence="1" type="ORF">AKJ50_02435</name>
</gene>
<sequence length="105" mass="11985">MGQGESQSMNIPRLFNVFDIPETKSIRAVSSLRPDISLESIWNKVSRARKVRTSGKDVVKFEEGKGQYLLLFPSGYVQIYAPNEEKIRSTLKSFRDELYEAGLLK</sequence>
<name>A0A133VDD5_9EURY</name>
<dbReference type="AlphaFoldDB" id="A0A133VDD5"/>
<reference evidence="1 2" key="1">
    <citation type="journal article" date="2016" name="Sci. Rep.">
        <title>Metabolic traits of an uncultured archaeal lineage -MSBL1- from brine pools of the Red Sea.</title>
        <authorList>
            <person name="Mwirichia R."/>
            <person name="Alam I."/>
            <person name="Rashid M."/>
            <person name="Vinu M."/>
            <person name="Ba-Alawi W."/>
            <person name="Anthony Kamau A."/>
            <person name="Kamanda Ngugi D."/>
            <person name="Goker M."/>
            <person name="Klenk H.P."/>
            <person name="Bajic V."/>
            <person name="Stingl U."/>
        </authorList>
    </citation>
    <scope>NUCLEOTIDE SEQUENCE [LARGE SCALE GENOMIC DNA]</scope>
    <source>
        <strain evidence="1">SCGC-AAA382A13</strain>
    </source>
</reference>
<evidence type="ECO:0000313" key="2">
    <source>
        <dbReference type="Proteomes" id="UP000070311"/>
    </source>
</evidence>
<dbReference type="EMBL" id="LHYD01000064">
    <property type="protein sequence ID" value="KXB04414.1"/>
    <property type="molecule type" value="Genomic_DNA"/>
</dbReference>
<dbReference type="Proteomes" id="UP000070311">
    <property type="component" value="Unassembled WGS sequence"/>
</dbReference>
<keyword evidence="2" id="KW-1185">Reference proteome</keyword>
<accession>A0A133VDD5</accession>
<comment type="caution">
    <text evidence="1">The sequence shown here is derived from an EMBL/GenBank/DDBJ whole genome shotgun (WGS) entry which is preliminary data.</text>
</comment>
<organism evidence="1 2">
    <name type="scientific">candidate division MSBL1 archaeon SCGC-AAA382A13</name>
    <dbReference type="NCBI Taxonomy" id="1698279"/>
    <lineage>
        <taxon>Archaea</taxon>
        <taxon>Methanobacteriati</taxon>
        <taxon>Methanobacteriota</taxon>
        <taxon>candidate division MSBL1</taxon>
    </lineage>
</organism>
<protein>
    <submittedName>
        <fullName evidence="1">Uncharacterized protein</fullName>
    </submittedName>
</protein>